<name>A0A0F9E3X0_9ZZZZ</name>
<accession>A0A0F9E3X0</accession>
<reference evidence="1" key="1">
    <citation type="journal article" date="2015" name="Nature">
        <title>Complex archaea that bridge the gap between prokaryotes and eukaryotes.</title>
        <authorList>
            <person name="Spang A."/>
            <person name="Saw J.H."/>
            <person name="Jorgensen S.L."/>
            <person name="Zaremba-Niedzwiedzka K."/>
            <person name="Martijn J."/>
            <person name="Lind A.E."/>
            <person name="van Eijk R."/>
            <person name="Schleper C."/>
            <person name="Guy L."/>
            <person name="Ettema T.J."/>
        </authorList>
    </citation>
    <scope>NUCLEOTIDE SEQUENCE</scope>
</reference>
<protein>
    <submittedName>
        <fullName evidence="1">Uncharacterized protein</fullName>
    </submittedName>
</protein>
<sequence length="82" mass="8881">MDGRRKLAEHGCAAPLSGWGSIARRRQSDRVGASPDRAETAAAAGMILSSKWAAAGMSLRLQSDHRAVPERSVCLFWESFSH</sequence>
<dbReference type="EMBL" id="LAZR01029018">
    <property type="protein sequence ID" value="KKL60836.1"/>
    <property type="molecule type" value="Genomic_DNA"/>
</dbReference>
<proteinExistence type="predicted"/>
<dbReference type="AlphaFoldDB" id="A0A0F9E3X0"/>
<organism evidence="1">
    <name type="scientific">marine sediment metagenome</name>
    <dbReference type="NCBI Taxonomy" id="412755"/>
    <lineage>
        <taxon>unclassified sequences</taxon>
        <taxon>metagenomes</taxon>
        <taxon>ecological metagenomes</taxon>
    </lineage>
</organism>
<comment type="caution">
    <text evidence="1">The sequence shown here is derived from an EMBL/GenBank/DDBJ whole genome shotgun (WGS) entry which is preliminary data.</text>
</comment>
<gene>
    <name evidence="1" type="ORF">LCGC14_2201360</name>
</gene>
<evidence type="ECO:0000313" key="1">
    <source>
        <dbReference type="EMBL" id="KKL60836.1"/>
    </source>
</evidence>